<dbReference type="PANTHER" id="PTHR32468:SF0">
    <property type="entry name" value="K(+)_H(+) ANTIPORTER 1"/>
    <property type="match status" value="1"/>
</dbReference>
<dbReference type="Gene3D" id="1.20.1530.20">
    <property type="match status" value="1"/>
</dbReference>
<dbReference type="GO" id="GO:0016020">
    <property type="term" value="C:membrane"/>
    <property type="evidence" value="ECO:0007669"/>
    <property type="project" value="UniProtKB-SubCell"/>
</dbReference>
<organism evidence="9 10">
    <name type="scientific">Lentzea albidocapillata subsp. violacea</name>
    <dbReference type="NCBI Taxonomy" id="128104"/>
    <lineage>
        <taxon>Bacteria</taxon>
        <taxon>Bacillati</taxon>
        <taxon>Actinomycetota</taxon>
        <taxon>Actinomycetes</taxon>
        <taxon>Pseudonocardiales</taxon>
        <taxon>Pseudonocardiaceae</taxon>
        <taxon>Lentzea</taxon>
    </lineage>
</organism>
<gene>
    <name evidence="9" type="ORF">SAMN04488074_110255</name>
</gene>
<evidence type="ECO:0000313" key="10">
    <source>
        <dbReference type="Proteomes" id="UP000199682"/>
    </source>
</evidence>
<dbReference type="GO" id="GO:0015297">
    <property type="term" value="F:antiporter activity"/>
    <property type="evidence" value="ECO:0007669"/>
    <property type="project" value="InterPro"/>
</dbReference>
<evidence type="ECO:0000256" key="6">
    <source>
        <dbReference type="ARBA" id="ARBA00023136"/>
    </source>
</evidence>
<dbReference type="InterPro" id="IPR006153">
    <property type="entry name" value="Cation/H_exchanger_TM"/>
</dbReference>
<dbReference type="GO" id="GO:1902600">
    <property type="term" value="P:proton transmembrane transport"/>
    <property type="evidence" value="ECO:0007669"/>
    <property type="project" value="InterPro"/>
</dbReference>
<feature type="transmembrane region" description="Helical" evidence="7">
    <location>
        <begin position="171"/>
        <end position="195"/>
    </location>
</feature>
<evidence type="ECO:0000256" key="2">
    <source>
        <dbReference type="ARBA" id="ARBA00022448"/>
    </source>
</evidence>
<evidence type="ECO:0000256" key="7">
    <source>
        <dbReference type="SAM" id="Phobius"/>
    </source>
</evidence>
<proteinExistence type="predicted"/>
<feature type="transmembrane region" description="Helical" evidence="7">
    <location>
        <begin position="231"/>
        <end position="251"/>
    </location>
</feature>
<dbReference type="InterPro" id="IPR050794">
    <property type="entry name" value="CPA2_transporter"/>
</dbReference>
<evidence type="ECO:0000256" key="3">
    <source>
        <dbReference type="ARBA" id="ARBA00022692"/>
    </source>
</evidence>
<protein>
    <submittedName>
        <fullName evidence="9">Kef-type K+ transport system, membrane component KefB</fullName>
    </submittedName>
</protein>
<dbReference type="Pfam" id="PF00999">
    <property type="entry name" value="Na_H_Exchanger"/>
    <property type="match status" value="1"/>
</dbReference>
<evidence type="ECO:0000256" key="5">
    <source>
        <dbReference type="ARBA" id="ARBA00023065"/>
    </source>
</evidence>
<reference evidence="10" key="1">
    <citation type="submission" date="2016-10" db="EMBL/GenBank/DDBJ databases">
        <authorList>
            <person name="Varghese N."/>
            <person name="Submissions S."/>
        </authorList>
    </citation>
    <scope>NUCLEOTIDE SEQUENCE [LARGE SCALE GENOMIC DNA]</scope>
    <source>
        <strain evidence="10">DSM 44796</strain>
    </source>
</reference>
<feature type="transmembrane region" description="Helical" evidence="7">
    <location>
        <begin position="201"/>
        <end position="219"/>
    </location>
</feature>
<feature type="transmembrane region" description="Helical" evidence="7">
    <location>
        <begin position="257"/>
        <end position="274"/>
    </location>
</feature>
<evidence type="ECO:0000256" key="4">
    <source>
        <dbReference type="ARBA" id="ARBA00022989"/>
    </source>
</evidence>
<feature type="domain" description="Cation/H+ exchanger transmembrane" evidence="8">
    <location>
        <begin position="18"/>
        <end position="394"/>
    </location>
</feature>
<dbReference type="Proteomes" id="UP000199682">
    <property type="component" value="Unassembled WGS sequence"/>
</dbReference>
<evidence type="ECO:0000259" key="8">
    <source>
        <dbReference type="Pfam" id="PF00999"/>
    </source>
</evidence>
<feature type="transmembrane region" description="Helical" evidence="7">
    <location>
        <begin position="295"/>
        <end position="323"/>
    </location>
</feature>
<dbReference type="InterPro" id="IPR038770">
    <property type="entry name" value="Na+/solute_symporter_sf"/>
</dbReference>
<feature type="transmembrane region" description="Helical" evidence="7">
    <location>
        <begin position="34"/>
        <end position="54"/>
    </location>
</feature>
<dbReference type="RefSeq" id="WP_090008224.1">
    <property type="nucleotide sequence ID" value="NZ_FNET01000010.1"/>
</dbReference>
<dbReference type="EMBL" id="FNET01000010">
    <property type="protein sequence ID" value="SDL37036.1"/>
    <property type="molecule type" value="Genomic_DNA"/>
</dbReference>
<feature type="transmembrane region" description="Helical" evidence="7">
    <location>
        <begin position="66"/>
        <end position="87"/>
    </location>
</feature>
<keyword evidence="5" id="KW-0406">Ion transport</keyword>
<evidence type="ECO:0000256" key="1">
    <source>
        <dbReference type="ARBA" id="ARBA00004141"/>
    </source>
</evidence>
<keyword evidence="3 7" id="KW-0812">Transmembrane</keyword>
<keyword evidence="6 7" id="KW-0472">Membrane</keyword>
<comment type="subcellular location">
    <subcellularLocation>
        <location evidence="1">Membrane</location>
        <topology evidence="1">Multi-pass membrane protein</topology>
    </subcellularLocation>
</comment>
<feature type="transmembrane region" description="Helical" evidence="7">
    <location>
        <begin position="99"/>
        <end position="124"/>
    </location>
</feature>
<name>A0A1G9JIH5_9PSEU</name>
<keyword evidence="2" id="KW-0813">Transport</keyword>
<evidence type="ECO:0000313" key="9">
    <source>
        <dbReference type="EMBL" id="SDL37036.1"/>
    </source>
</evidence>
<dbReference type="PANTHER" id="PTHR32468">
    <property type="entry name" value="CATION/H + ANTIPORTER"/>
    <property type="match status" value="1"/>
</dbReference>
<feature type="transmembrane region" description="Helical" evidence="7">
    <location>
        <begin position="6"/>
        <end position="27"/>
    </location>
</feature>
<dbReference type="AlphaFoldDB" id="A0A1G9JIH5"/>
<feature type="transmembrane region" description="Helical" evidence="7">
    <location>
        <begin position="377"/>
        <end position="399"/>
    </location>
</feature>
<feature type="transmembrane region" description="Helical" evidence="7">
    <location>
        <begin position="136"/>
        <end position="159"/>
    </location>
</feature>
<sequence>MTAWDVLHVAGVAGVAVVIAAGGRYVAGRARQPAVIGEITAGLLAGPAVIWLAGNDVFHTVFPAHVQSALGVVAKLGLALFLVGVAHELRLRHRFTSPALGWMTAGALLPALVAGALLAGWVLLAGDPLVRGTASAPAFVLMTAVSLSITAVPVLARILDDRGMTGTRIGQLALTAAIVIDAISWLLLTVAVGLTSGRVDGFVRTALVLAVGTVAAWSMRSLARTAAASRVSGRWPVVAAIVIGGVAVGLAAGAEHFGMTAIFGAVLAGFAVPTGKEWEKPVAAVTAVGRHAVPVFFVATGITVFTTAFAATPVALVALAVVLGVAGKVAGGYAGARLGGLSTWDSMRAAALVNTRGLTELIVLQIGYSTGVLTAPMFLALVVMALVTTATTGPALLVLDRAELRRRPPVQAHQENRDGVL</sequence>
<accession>A0A1G9JIH5</accession>
<keyword evidence="4 7" id="KW-1133">Transmembrane helix</keyword>